<evidence type="ECO:0008006" key="4">
    <source>
        <dbReference type="Google" id="ProtNLM"/>
    </source>
</evidence>
<keyword evidence="1" id="KW-0472">Membrane</keyword>
<feature type="transmembrane region" description="Helical" evidence="1">
    <location>
        <begin position="12"/>
        <end position="32"/>
    </location>
</feature>
<reference evidence="2 3" key="1">
    <citation type="journal article" date="2019" name="Int. J. Syst. Evol. Microbiol.">
        <title>The Global Catalogue of Microorganisms (GCM) 10K type strain sequencing project: providing services to taxonomists for standard genome sequencing and annotation.</title>
        <authorList>
            <consortium name="The Broad Institute Genomics Platform"/>
            <consortium name="The Broad Institute Genome Sequencing Center for Infectious Disease"/>
            <person name="Wu L."/>
            <person name="Ma J."/>
        </authorList>
    </citation>
    <scope>NUCLEOTIDE SEQUENCE [LARGE SCALE GENOMIC DNA]</scope>
    <source>
        <strain evidence="2 3">JCM 10977</strain>
    </source>
</reference>
<organism evidence="2 3">
    <name type="scientific">Kribbella koreensis</name>
    <dbReference type="NCBI Taxonomy" id="57909"/>
    <lineage>
        <taxon>Bacteria</taxon>
        <taxon>Bacillati</taxon>
        <taxon>Actinomycetota</taxon>
        <taxon>Actinomycetes</taxon>
        <taxon>Propionibacteriales</taxon>
        <taxon>Kribbellaceae</taxon>
        <taxon>Kribbella</taxon>
    </lineage>
</organism>
<dbReference type="EMBL" id="BAAAHK010000005">
    <property type="protein sequence ID" value="GAA0935601.1"/>
    <property type="molecule type" value="Genomic_DNA"/>
</dbReference>
<feature type="transmembrane region" description="Helical" evidence="1">
    <location>
        <begin position="74"/>
        <end position="94"/>
    </location>
</feature>
<keyword evidence="1" id="KW-0812">Transmembrane</keyword>
<accession>A0ABN1PZQ2</accession>
<keyword evidence="1" id="KW-1133">Transmembrane helix</keyword>
<sequence>MSSLEARQRQAQRVVSFIYVGIPLIFLALVLWVSAASDEGPAKWAAAPVPVAVLAAGWRWRAKSRYRPVRWPRAGFLLGGVAALLTAFDAKVLGADGLTAWALPITVAGAIVGTGFGRYGFRVLMMPAIPELADSEYELSFRMRGLTRLRMSIGAEQVTLHEQMVLQTLDGESTVREKSYPLTALTGVYAVTLSGSERLKYPVAMKLAPASSPGPALILQAQGEDWVLPQNEAPAIAEILERRVATARTL</sequence>
<evidence type="ECO:0000256" key="1">
    <source>
        <dbReference type="SAM" id="Phobius"/>
    </source>
</evidence>
<keyword evidence="3" id="KW-1185">Reference proteome</keyword>
<feature type="transmembrane region" description="Helical" evidence="1">
    <location>
        <begin position="100"/>
        <end position="121"/>
    </location>
</feature>
<dbReference type="RefSeq" id="WP_343967729.1">
    <property type="nucleotide sequence ID" value="NZ_BAAAHK010000005.1"/>
</dbReference>
<gene>
    <name evidence="2" type="ORF">GCM10009554_22480</name>
</gene>
<name>A0ABN1PZQ2_9ACTN</name>
<comment type="caution">
    <text evidence="2">The sequence shown here is derived from an EMBL/GenBank/DDBJ whole genome shotgun (WGS) entry which is preliminary data.</text>
</comment>
<feature type="transmembrane region" description="Helical" evidence="1">
    <location>
        <begin position="44"/>
        <end position="62"/>
    </location>
</feature>
<evidence type="ECO:0000313" key="2">
    <source>
        <dbReference type="EMBL" id="GAA0935601.1"/>
    </source>
</evidence>
<evidence type="ECO:0000313" key="3">
    <source>
        <dbReference type="Proteomes" id="UP001500542"/>
    </source>
</evidence>
<protein>
    <recommendedName>
        <fullName evidence="4">PH (Pleckstrin Homology) domain-containing protein</fullName>
    </recommendedName>
</protein>
<proteinExistence type="predicted"/>
<dbReference type="Proteomes" id="UP001500542">
    <property type="component" value="Unassembled WGS sequence"/>
</dbReference>